<dbReference type="SUPFAM" id="SSF46689">
    <property type="entry name" value="Homeodomain-like"/>
    <property type="match status" value="1"/>
</dbReference>
<evidence type="ECO:0000256" key="1">
    <source>
        <dbReference type="ARBA" id="ARBA00023015"/>
    </source>
</evidence>
<dbReference type="InterPro" id="IPR009057">
    <property type="entry name" value="Homeodomain-like_sf"/>
</dbReference>
<gene>
    <name evidence="7" type="ORF">FYJ74_10590</name>
</gene>
<keyword evidence="2 4" id="KW-0238">DNA-binding</keyword>
<evidence type="ECO:0000313" key="7">
    <source>
        <dbReference type="EMBL" id="MST56473.1"/>
    </source>
</evidence>
<keyword evidence="8" id="KW-1185">Reference proteome</keyword>
<dbReference type="EMBL" id="VUNH01000012">
    <property type="protein sequence ID" value="MST56473.1"/>
    <property type="molecule type" value="Genomic_DNA"/>
</dbReference>
<evidence type="ECO:0000313" key="8">
    <source>
        <dbReference type="Proteomes" id="UP000473699"/>
    </source>
</evidence>
<dbReference type="GO" id="GO:0043565">
    <property type="term" value="F:sequence-specific DNA binding"/>
    <property type="evidence" value="ECO:0007669"/>
    <property type="project" value="InterPro"/>
</dbReference>
<dbReference type="GO" id="GO:0003700">
    <property type="term" value="F:DNA-binding transcription factor activity"/>
    <property type="evidence" value="ECO:0007669"/>
    <property type="project" value="InterPro"/>
</dbReference>
<dbReference type="PANTHER" id="PTHR43479:SF11">
    <property type="entry name" value="ACREF_ENVCD OPERON REPRESSOR-RELATED"/>
    <property type="match status" value="1"/>
</dbReference>
<evidence type="ECO:0000256" key="3">
    <source>
        <dbReference type="ARBA" id="ARBA00023163"/>
    </source>
</evidence>
<feature type="domain" description="HTH araC/xylS-type" evidence="5">
    <location>
        <begin position="1"/>
        <end position="60"/>
    </location>
</feature>
<accession>A0A6L5YEF2</accession>
<dbReference type="Proteomes" id="UP000473699">
    <property type="component" value="Unassembled WGS sequence"/>
</dbReference>
<comment type="caution">
    <text evidence="7">The sequence shown here is derived from an EMBL/GenBank/DDBJ whole genome shotgun (WGS) entry which is preliminary data.</text>
</comment>
<keyword evidence="1" id="KW-0805">Transcription regulation</keyword>
<dbReference type="InterPro" id="IPR039532">
    <property type="entry name" value="TetR_C_Firmicutes"/>
</dbReference>
<dbReference type="Gene3D" id="1.10.357.10">
    <property type="entry name" value="Tetracycline Repressor, domain 2"/>
    <property type="match status" value="1"/>
</dbReference>
<organism evidence="7 8">
    <name type="scientific">Pyramidobacter porci</name>
    <dbReference type="NCBI Taxonomy" id="2605789"/>
    <lineage>
        <taxon>Bacteria</taxon>
        <taxon>Thermotogati</taxon>
        <taxon>Synergistota</taxon>
        <taxon>Synergistia</taxon>
        <taxon>Synergistales</taxon>
        <taxon>Dethiosulfovibrionaceae</taxon>
        <taxon>Pyramidobacter</taxon>
    </lineage>
</organism>
<keyword evidence="3" id="KW-0804">Transcription</keyword>
<dbReference type="AlphaFoldDB" id="A0A6L5YEF2"/>
<dbReference type="InterPro" id="IPR018060">
    <property type="entry name" value="HTH_AraC"/>
</dbReference>
<dbReference type="RefSeq" id="WP_154529550.1">
    <property type="nucleotide sequence ID" value="NZ_JAXDZJ010000151.1"/>
</dbReference>
<name>A0A6L5YEF2_9BACT</name>
<dbReference type="InterPro" id="IPR001647">
    <property type="entry name" value="HTH_TetR"/>
</dbReference>
<dbReference type="InterPro" id="IPR050624">
    <property type="entry name" value="HTH-type_Tx_Regulator"/>
</dbReference>
<dbReference type="Pfam" id="PF00440">
    <property type="entry name" value="TetR_N"/>
    <property type="match status" value="1"/>
</dbReference>
<feature type="DNA-binding region" description="H-T-H motif" evidence="4">
    <location>
        <begin position="27"/>
        <end position="46"/>
    </location>
</feature>
<evidence type="ECO:0000256" key="4">
    <source>
        <dbReference type="PROSITE-ProRule" id="PRU00335"/>
    </source>
</evidence>
<dbReference type="Pfam" id="PF14278">
    <property type="entry name" value="TetR_C_8"/>
    <property type="match status" value="1"/>
</dbReference>
<dbReference type="PROSITE" id="PS50977">
    <property type="entry name" value="HTH_TETR_2"/>
    <property type="match status" value="1"/>
</dbReference>
<evidence type="ECO:0000259" key="6">
    <source>
        <dbReference type="PROSITE" id="PS50977"/>
    </source>
</evidence>
<sequence>MKRKTAREIFAESFRELAENKSVDKITVREIADNCGYSSATFYRQFRDKYDLIAWDYSRRLEAIMLQIGVKECSWRQSLIDAANYFQEQKRYLANLFLHTSGLDSFICNMSEIHFSCLKEIVQRVSQTTRLDAKTEMYIRIYVLGTVHLTCEWILGNYSVSPKELAEVYENSLPEPLRQYLC</sequence>
<protein>
    <submittedName>
        <fullName evidence="7">TetR family transcriptional regulator</fullName>
    </submittedName>
</protein>
<proteinExistence type="predicted"/>
<feature type="domain" description="HTH tetR-type" evidence="6">
    <location>
        <begin position="4"/>
        <end position="64"/>
    </location>
</feature>
<evidence type="ECO:0000259" key="5">
    <source>
        <dbReference type="PROSITE" id="PS01124"/>
    </source>
</evidence>
<evidence type="ECO:0000256" key="2">
    <source>
        <dbReference type="ARBA" id="ARBA00023125"/>
    </source>
</evidence>
<dbReference type="PANTHER" id="PTHR43479">
    <property type="entry name" value="ACREF/ENVCD OPERON REPRESSOR-RELATED"/>
    <property type="match status" value="1"/>
</dbReference>
<dbReference type="PROSITE" id="PS01124">
    <property type="entry name" value="HTH_ARAC_FAMILY_2"/>
    <property type="match status" value="1"/>
</dbReference>
<reference evidence="7 8" key="1">
    <citation type="submission" date="2019-08" db="EMBL/GenBank/DDBJ databases">
        <title>In-depth cultivation of the pig gut microbiome towards novel bacterial diversity and tailored functional studies.</title>
        <authorList>
            <person name="Wylensek D."/>
            <person name="Hitch T.C.A."/>
            <person name="Clavel T."/>
        </authorList>
    </citation>
    <scope>NUCLEOTIDE SEQUENCE [LARGE SCALE GENOMIC DNA]</scope>
    <source>
        <strain evidence="7 8">SM-530-WT-4B</strain>
    </source>
</reference>